<feature type="region of interest" description="Disordered" evidence="1">
    <location>
        <begin position="40"/>
        <end position="65"/>
    </location>
</feature>
<name>A0A5M3WNJ4_9ACTN</name>
<reference evidence="2 3" key="1">
    <citation type="submission" date="2019-10" db="EMBL/GenBank/DDBJ databases">
        <title>Whole genome shotgun sequence of Acrocarpospora macrocephala NBRC 16266.</title>
        <authorList>
            <person name="Ichikawa N."/>
            <person name="Kimura A."/>
            <person name="Kitahashi Y."/>
            <person name="Komaki H."/>
            <person name="Oguchi A."/>
        </authorList>
    </citation>
    <scope>NUCLEOTIDE SEQUENCE [LARGE SCALE GENOMIC DNA]</scope>
    <source>
        <strain evidence="2 3">NBRC 16266</strain>
    </source>
</reference>
<sequence length="229" mass="24095">MTAIRSAEDVRRIGVLIEASHRTIESALWSALPPGATLTTARVSNPVRPGSQDGSGAHPDPLAAGLDSVMTTEPQAVVVAIESAGLGAGLAGLRDIEHSLSTHAQVPVITMSGAVVEWLLVRPWLRHLALVAPVDPWTHEQFVRVLREASLQVGVGADEPLVDAAATSQQIIRAYRACAVSGPDAIVQWGGQGSDVVGDLTPWTRSPVVSSVRALLEVALDRMSRHATP</sequence>
<keyword evidence="3" id="KW-1185">Reference proteome</keyword>
<evidence type="ECO:0000256" key="1">
    <source>
        <dbReference type="SAM" id="MobiDB-lite"/>
    </source>
</evidence>
<dbReference type="Gene3D" id="3.40.50.12500">
    <property type="match status" value="1"/>
</dbReference>
<protein>
    <submittedName>
        <fullName evidence="2">Uncharacterized protein</fullName>
    </submittedName>
</protein>
<dbReference type="EMBL" id="BLAE01000017">
    <property type="protein sequence ID" value="GES09719.1"/>
    <property type="molecule type" value="Genomic_DNA"/>
</dbReference>
<organism evidence="2 3">
    <name type="scientific">Acrocarpospora macrocephala</name>
    <dbReference type="NCBI Taxonomy" id="150177"/>
    <lineage>
        <taxon>Bacteria</taxon>
        <taxon>Bacillati</taxon>
        <taxon>Actinomycetota</taxon>
        <taxon>Actinomycetes</taxon>
        <taxon>Streptosporangiales</taxon>
        <taxon>Streptosporangiaceae</taxon>
        <taxon>Acrocarpospora</taxon>
    </lineage>
</organism>
<dbReference type="AlphaFoldDB" id="A0A5M3WNJ4"/>
<evidence type="ECO:0000313" key="3">
    <source>
        <dbReference type="Proteomes" id="UP000331127"/>
    </source>
</evidence>
<gene>
    <name evidence="2" type="ORF">Amac_033150</name>
</gene>
<dbReference type="Proteomes" id="UP000331127">
    <property type="component" value="Unassembled WGS sequence"/>
</dbReference>
<proteinExistence type="predicted"/>
<dbReference type="RefSeq" id="WP_155355237.1">
    <property type="nucleotide sequence ID" value="NZ_BAAAHL010000027.1"/>
</dbReference>
<dbReference type="InterPro" id="IPR053714">
    <property type="entry name" value="Iso_Racemase_Enz_sf"/>
</dbReference>
<comment type="caution">
    <text evidence="2">The sequence shown here is derived from an EMBL/GenBank/DDBJ whole genome shotgun (WGS) entry which is preliminary data.</text>
</comment>
<evidence type="ECO:0000313" key="2">
    <source>
        <dbReference type="EMBL" id="GES09719.1"/>
    </source>
</evidence>
<accession>A0A5M3WNJ4</accession>